<gene>
    <name evidence="7" type="ORF">OP8BY_1189</name>
</gene>
<dbReference type="Gene3D" id="3.40.640.10">
    <property type="entry name" value="Type I PLP-dependent aspartate aminotransferase-like (Major domain)"/>
    <property type="match status" value="1"/>
</dbReference>
<dbReference type="SUPFAM" id="SSF53383">
    <property type="entry name" value="PLP-dependent transferases"/>
    <property type="match status" value="1"/>
</dbReference>
<proteinExistence type="inferred from homology"/>
<dbReference type="EMBL" id="QUAH01000015">
    <property type="protein sequence ID" value="RFT14989.1"/>
    <property type="molecule type" value="Genomic_DNA"/>
</dbReference>
<organism evidence="7 8">
    <name type="scientific">Candidatus Saccharicenans subterraneus</name>
    <dbReference type="NCBI Taxonomy" id="2508984"/>
    <lineage>
        <taxon>Bacteria</taxon>
        <taxon>Candidatus Aminicenantota</taxon>
        <taxon>Candidatus Aminicenantia</taxon>
        <taxon>Candidatus Aminicenantales</taxon>
        <taxon>Candidatus Saccharicenantaceae</taxon>
        <taxon>Candidatus Saccharicenans</taxon>
    </lineage>
</organism>
<sequence length="395" mass="45457">MPEKKYDFDSVLDRRHTCSLKWEFCEQVLGVPEVIPMWVADMDFPAPPEVVEAVIRRAQHGAYGYPFIPRSFWSAIISWMKVRHNWEIKREWLSRCHGVVPALNICVQTYTAPGDTIIVQSPVYYPFFSAVENNGRRVVSNPLRFDNGTWRMDFDDLKNKIDRRTRVLILCSPHNPVGRVWRKEELEKLAEICLKHELLIISDEIHAEHVYRGHKHIPIASISPEIATRTITLTAPSKAFNIAGLTTSLVIIPNQRLLNLYKTQLDNLGLTVNNIFGLVALEAAYTQGAAWLDQLMVYLEDNMDFARNYFEEKIPQIKFLKPEGTYLALLDCRALGLPQKELNEFFLKKARVYFDEGPVFGPELEGFERMNLACPRATLVEALRRIEKAVQELGL</sequence>
<dbReference type="GO" id="GO:0047804">
    <property type="term" value="F:cysteine-S-conjugate beta-lyase activity"/>
    <property type="evidence" value="ECO:0007669"/>
    <property type="project" value="UniProtKB-EC"/>
</dbReference>
<dbReference type="InterPro" id="IPR051798">
    <property type="entry name" value="Class-II_PLP-Dep_Aminotrans"/>
</dbReference>
<dbReference type="Pfam" id="PF00155">
    <property type="entry name" value="Aminotran_1_2"/>
    <property type="match status" value="1"/>
</dbReference>
<feature type="domain" description="Aminotransferase class I/classII large" evidence="6">
    <location>
        <begin position="34"/>
        <end position="386"/>
    </location>
</feature>
<protein>
    <recommendedName>
        <fullName evidence="2">cysteine-S-conjugate beta-lyase</fullName>
        <ecNumber evidence="2">4.4.1.13</ecNumber>
    </recommendedName>
</protein>
<evidence type="ECO:0000256" key="2">
    <source>
        <dbReference type="ARBA" id="ARBA00012224"/>
    </source>
</evidence>
<comment type="caution">
    <text evidence="7">The sequence shown here is derived from an EMBL/GenBank/DDBJ whole genome shotgun (WGS) entry which is preliminary data.</text>
</comment>
<dbReference type="EC" id="4.4.1.13" evidence="2"/>
<evidence type="ECO:0000313" key="7">
    <source>
        <dbReference type="EMBL" id="RFT14989.1"/>
    </source>
</evidence>
<dbReference type="CDD" id="cd00609">
    <property type="entry name" value="AAT_like"/>
    <property type="match status" value="1"/>
</dbReference>
<accession>A0A3E2BJQ3</accession>
<dbReference type="Gene3D" id="3.90.1150.10">
    <property type="entry name" value="Aspartate Aminotransferase, domain 1"/>
    <property type="match status" value="1"/>
</dbReference>
<dbReference type="NCBIfam" id="TIGR04350">
    <property type="entry name" value="C_S_lyase_PatB"/>
    <property type="match status" value="1"/>
</dbReference>
<dbReference type="InterPro" id="IPR015421">
    <property type="entry name" value="PyrdxlP-dep_Trfase_major"/>
</dbReference>
<dbReference type="InterPro" id="IPR015422">
    <property type="entry name" value="PyrdxlP-dep_Trfase_small"/>
</dbReference>
<evidence type="ECO:0000256" key="1">
    <source>
        <dbReference type="ARBA" id="ARBA00001933"/>
    </source>
</evidence>
<dbReference type="PANTHER" id="PTHR43525">
    <property type="entry name" value="PROTEIN MALY"/>
    <property type="match status" value="1"/>
</dbReference>
<dbReference type="InterPro" id="IPR027619">
    <property type="entry name" value="C-S_lyase_PatB-like"/>
</dbReference>
<evidence type="ECO:0000259" key="6">
    <source>
        <dbReference type="Pfam" id="PF00155"/>
    </source>
</evidence>
<dbReference type="Proteomes" id="UP000257323">
    <property type="component" value="Unassembled WGS sequence"/>
</dbReference>
<dbReference type="AlphaFoldDB" id="A0A3E2BJQ3"/>
<evidence type="ECO:0000313" key="8">
    <source>
        <dbReference type="Proteomes" id="UP000257323"/>
    </source>
</evidence>
<comment type="cofactor">
    <cofactor evidence="1">
        <name>pyridoxal 5'-phosphate</name>
        <dbReference type="ChEBI" id="CHEBI:597326"/>
    </cofactor>
</comment>
<reference evidence="7 8" key="1">
    <citation type="submission" date="2018-08" db="EMBL/GenBank/DDBJ databases">
        <title>Genome analysis of the thermophilic bacterium of the candidate phylum Aminicenantes from deep subsurface aquifer revealed its physiology and ecological role.</title>
        <authorList>
            <person name="Kadnikov V.V."/>
            <person name="Mardanov A.V."/>
            <person name="Beletsky A.V."/>
            <person name="Karnachuk O.V."/>
            <person name="Ravin N.V."/>
        </authorList>
    </citation>
    <scope>NUCLEOTIDE SEQUENCE [LARGE SCALE GENOMIC DNA]</scope>
    <source>
        <strain evidence="7">BY38</strain>
    </source>
</reference>
<evidence type="ECO:0000256" key="4">
    <source>
        <dbReference type="ARBA" id="ARBA00023239"/>
    </source>
</evidence>
<comment type="similarity">
    <text evidence="5">Belongs to the class-II pyridoxal-phosphate-dependent aminotransferase family. MalY/PatB cystathionine beta-lyase subfamily.</text>
</comment>
<keyword evidence="3" id="KW-0663">Pyridoxal phosphate</keyword>
<evidence type="ECO:0000256" key="5">
    <source>
        <dbReference type="ARBA" id="ARBA00037974"/>
    </source>
</evidence>
<dbReference type="InterPro" id="IPR004839">
    <property type="entry name" value="Aminotransferase_I/II_large"/>
</dbReference>
<keyword evidence="4 7" id="KW-0456">Lyase</keyword>
<dbReference type="InterPro" id="IPR015424">
    <property type="entry name" value="PyrdxlP-dep_Trfase"/>
</dbReference>
<dbReference type="PANTHER" id="PTHR43525:SF1">
    <property type="entry name" value="PROTEIN MALY"/>
    <property type="match status" value="1"/>
</dbReference>
<evidence type="ECO:0000256" key="3">
    <source>
        <dbReference type="ARBA" id="ARBA00022898"/>
    </source>
</evidence>
<dbReference type="GO" id="GO:0030170">
    <property type="term" value="F:pyridoxal phosphate binding"/>
    <property type="evidence" value="ECO:0007669"/>
    <property type="project" value="InterPro"/>
</dbReference>
<name>A0A3E2BJQ3_9BACT</name>